<organism evidence="1 2">
    <name type="scientific">Exiguobacterium marinum</name>
    <dbReference type="NCBI Taxonomy" id="273528"/>
    <lineage>
        <taxon>Bacteria</taxon>
        <taxon>Bacillati</taxon>
        <taxon>Bacillota</taxon>
        <taxon>Bacilli</taxon>
        <taxon>Bacillales</taxon>
        <taxon>Bacillales Family XII. Incertae Sedis</taxon>
        <taxon>Exiguobacterium</taxon>
    </lineage>
</organism>
<name>A0ABY7X164_9BACL</name>
<proteinExistence type="predicted"/>
<gene>
    <name evidence="1" type="ORF">PTI97_04885</name>
</gene>
<evidence type="ECO:0000313" key="2">
    <source>
        <dbReference type="Proteomes" id="UP001213680"/>
    </source>
</evidence>
<evidence type="ECO:0008006" key="3">
    <source>
        <dbReference type="Google" id="ProtNLM"/>
    </source>
</evidence>
<accession>A0ABY7X164</accession>
<keyword evidence="2" id="KW-1185">Reference proteome</keyword>
<dbReference type="Proteomes" id="UP001213680">
    <property type="component" value="Chromosome"/>
</dbReference>
<dbReference type="RefSeq" id="WP_274357386.1">
    <property type="nucleotide sequence ID" value="NZ_CP118099.1"/>
</dbReference>
<evidence type="ECO:0000313" key="1">
    <source>
        <dbReference type="EMBL" id="WDH76851.1"/>
    </source>
</evidence>
<reference evidence="1 2" key="1">
    <citation type="submission" date="2023-02" db="EMBL/GenBank/DDBJ databases">
        <title>A bacterium isolated from plastisphere.</title>
        <authorList>
            <person name="Sun Y."/>
        </authorList>
    </citation>
    <scope>NUCLEOTIDE SEQUENCE [LARGE SCALE GENOMIC DNA]</scope>
    <source>
        <strain evidence="2">a-1</strain>
    </source>
</reference>
<protein>
    <recommendedName>
        <fullName evidence="3">PIN domain-containing protein</fullName>
    </recommendedName>
</protein>
<sequence>MIIVVDVEKWLFVHKKEADEASIPTILVEKDIEGATWFTSMRILFQLKKWASQRQFIPLLSYNEGTYRSYEVFHVDAVPPMTLLDRGRTLLVNNQRDETYDLALQKSGYESEESILSFALHYIEQATGEDVVFAGNGTIDVARVVPNELWDATNRLNSGRRLFEWMREEDSRKENGHD</sequence>
<dbReference type="EMBL" id="CP118099">
    <property type="protein sequence ID" value="WDH76851.1"/>
    <property type="molecule type" value="Genomic_DNA"/>
</dbReference>